<dbReference type="Pfam" id="PF22592">
    <property type="entry name" value="FCaBP_EF-hand"/>
    <property type="match status" value="1"/>
</dbReference>
<evidence type="ECO:0000259" key="5">
    <source>
        <dbReference type="PROSITE" id="PS50222"/>
    </source>
</evidence>
<organism evidence="6 7">
    <name type="scientific">Chrysochromulina tobinii</name>
    <dbReference type="NCBI Taxonomy" id="1460289"/>
    <lineage>
        <taxon>Eukaryota</taxon>
        <taxon>Haptista</taxon>
        <taxon>Haptophyta</taxon>
        <taxon>Prymnesiophyceae</taxon>
        <taxon>Prymnesiales</taxon>
        <taxon>Chrysochromulinaceae</taxon>
        <taxon>Chrysochromulina</taxon>
    </lineage>
</organism>
<dbReference type="Pfam" id="PF13499">
    <property type="entry name" value="EF-hand_7"/>
    <property type="match status" value="1"/>
</dbReference>
<dbReference type="PROSITE" id="PS50222">
    <property type="entry name" value="EF_HAND_2"/>
    <property type="match status" value="5"/>
</dbReference>
<dbReference type="InterPro" id="IPR002048">
    <property type="entry name" value="EF_hand_dom"/>
</dbReference>
<evidence type="ECO:0000256" key="4">
    <source>
        <dbReference type="SAM" id="MobiDB-lite"/>
    </source>
</evidence>
<feature type="domain" description="EF-hand" evidence="5">
    <location>
        <begin position="534"/>
        <end position="569"/>
    </location>
</feature>
<dbReference type="AlphaFoldDB" id="A0A0M0J7X6"/>
<reference evidence="7" key="1">
    <citation type="journal article" date="2015" name="PLoS Genet.">
        <title>Genome Sequence and Transcriptome Analyses of Chrysochromulina tobin: Metabolic Tools for Enhanced Algal Fitness in the Prominent Order Prymnesiales (Haptophyceae).</title>
        <authorList>
            <person name="Hovde B.T."/>
            <person name="Deodato C.R."/>
            <person name="Hunsperger H.M."/>
            <person name="Ryken S.A."/>
            <person name="Yost W."/>
            <person name="Jha R.K."/>
            <person name="Patterson J."/>
            <person name="Monnat R.J. Jr."/>
            <person name="Barlow S.B."/>
            <person name="Starkenburg S.R."/>
            <person name="Cattolico R.A."/>
        </authorList>
    </citation>
    <scope>NUCLEOTIDE SEQUENCE</scope>
    <source>
        <strain evidence="7">CCMP291</strain>
    </source>
</reference>
<feature type="region of interest" description="Disordered" evidence="4">
    <location>
        <begin position="213"/>
        <end position="239"/>
    </location>
</feature>
<dbReference type="Proteomes" id="UP000037460">
    <property type="component" value="Unassembled WGS sequence"/>
</dbReference>
<evidence type="ECO:0000256" key="3">
    <source>
        <dbReference type="SAM" id="Coils"/>
    </source>
</evidence>
<feature type="region of interest" description="Disordered" evidence="4">
    <location>
        <begin position="726"/>
        <end position="748"/>
    </location>
</feature>
<dbReference type="Gene3D" id="1.10.238.10">
    <property type="entry name" value="EF-hand"/>
    <property type="match status" value="4"/>
</dbReference>
<dbReference type="GO" id="GO:0005509">
    <property type="term" value="F:calcium ion binding"/>
    <property type="evidence" value="ECO:0007669"/>
    <property type="project" value="InterPro"/>
</dbReference>
<keyword evidence="6" id="KW-0282">Flagellum</keyword>
<dbReference type="CDD" id="cd00051">
    <property type="entry name" value="EFh"/>
    <property type="match status" value="1"/>
</dbReference>
<gene>
    <name evidence="6" type="ORF">Ctob_007194</name>
</gene>
<dbReference type="Pfam" id="PF13202">
    <property type="entry name" value="EF-hand_5"/>
    <property type="match status" value="1"/>
</dbReference>
<dbReference type="PANTHER" id="PTHR23064">
    <property type="entry name" value="TROPONIN"/>
    <property type="match status" value="1"/>
</dbReference>
<dbReference type="EMBL" id="JWZX01003259">
    <property type="protein sequence ID" value="KOO22691.1"/>
    <property type="molecule type" value="Genomic_DNA"/>
</dbReference>
<evidence type="ECO:0000313" key="6">
    <source>
        <dbReference type="EMBL" id="KOO22691.1"/>
    </source>
</evidence>
<feature type="region of interest" description="Disordered" evidence="4">
    <location>
        <begin position="643"/>
        <end position="709"/>
    </location>
</feature>
<feature type="region of interest" description="Disordered" evidence="4">
    <location>
        <begin position="453"/>
        <end position="472"/>
    </location>
</feature>
<feature type="coiled-coil region" evidence="3">
    <location>
        <begin position="264"/>
        <end position="322"/>
    </location>
</feature>
<proteinExistence type="inferred from homology"/>
<comment type="similarity">
    <text evidence="1">Belongs to the calflagin family.</text>
</comment>
<dbReference type="PROSITE" id="PS00018">
    <property type="entry name" value="EF_HAND_1"/>
    <property type="match status" value="5"/>
</dbReference>
<keyword evidence="6" id="KW-0969">Cilium</keyword>
<dbReference type="InterPro" id="IPR011992">
    <property type="entry name" value="EF-hand-dom_pair"/>
</dbReference>
<keyword evidence="2" id="KW-0106">Calcium</keyword>
<evidence type="ECO:0000256" key="2">
    <source>
        <dbReference type="ARBA" id="ARBA00022837"/>
    </source>
</evidence>
<dbReference type="InterPro" id="IPR054322">
    <property type="entry name" value="FCABP_EF-hand"/>
</dbReference>
<dbReference type="InterPro" id="IPR052591">
    <property type="entry name" value="CML21-like"/>
</dbReference>
<dbReference type="SUPFAM" id="SSF47473">
    <property type="entry name" value="EF-hand"/>
    <property type="match status" value="3"/>
</dbReference>
<dbReference type="Pfam" id="PF13833">
    <property type="entry name" value="EF-hand_8"/>
    <property type="match status" value="1"/>
</dbReference>
<comment type="caution">
    <text evidence="6">The sequence shown here is derived from an EMBL/GenBank/DDBJ whole genome shotgun (WGS) entry which is preliminary data.</text>
</comment>
<accession>A0A0M0J7X6</accession>
<sequence length="748" mass="83579">MSAGDSGADLASGAYDIDWSKLTARLPVGKDTASALRRGDLFKRFDVNSNGVLSLAEVDKAVRDVLGLDSLYSAKPALMRAFQAAKDANKEKAKKRPTRAGLSRDDYVERDEFRLLLVYLRQYFEYFVAFNRMDVNPDHRLTLEEFRLAVTNGTLSKFGINVKEEEVDTVFASIDSNDGDFVLFDEFCHWAIEQNLDVDDDDDYDPEEKIGFKSAEAGAGHKQPKGAPTKSPTKAAVDPPPMPAWKRKLADQRQAASTASANIIAAASAKEQAAAERLAQLKARANREFTRAASLARIEEHRERKRLLAEEAKAEYDKLSGREMIARVAFAEELSEEDVVSLSKKFNDALKGRDPDLRNFFTLFKSMDMDGSRRISFNELDVLVRHQLGLKEKHLSQTQLLALWKKLDENASGFIDAGELSRFLRIGQSNELTPAQRARKKLQQARLAEKERLREESRKRLERNVADKSQTVEKATEEEMARFAKIFNEKLKGSDITNFFALFKWMDMDASGKVKFDEFDSMVRKALKVAHSEVSNANLFSLWAAIDENQNGFISSGEFVHFMRSASAQIDESERLDRNVAAESTQRLAEQATLAQIGKEETWARVRATQAVQKAKAMEAETERIERLMADFEALRKKSDKLHAKVSSGKQSRFQTPGHLPEVGAVPQEEEPPADAGDDASVPSPGGQSTMTSTLGSTNGKRKERVTASSIRAEALHMLAREVNMPGMLPKRSPSMLLPTLQREEGGL</sequence>
<feature type="compositionally biased region" description="Acidic residues" evidence="4">
    <location>
        <begin position="668"/>
        <end position="678"/>
    </location>
</feature>
<feature type="domain" description="EF-hand" evidence="5">
    <location>
        <begin position="355"/>
        <end position="390"/>
    </location>
</feature>
<feature type="domain" description="EF-hand" evidence="5">
    <location>
        <begin position="162"/>
        <end position="197"/>
    </location>
</feature>
<keyword evidence="3" id="KW-0175">Coiled coil</keyword>
<feature type="compositionally biased region" description="Polar residues" evidence="4">
    <location>
        <begin position="686"/>
        <end position="699"/>
    </location>
</feature>
<feature type="domain" description="EF-hand" evidence="5">
    <location>
        <begin position="40"/>
        <end position="68"/>
    </location>
</feature>
<evidence type="ECO:0000313" key="7">
    <source>
        <dbReference type="Proteomes" id="UP000037460"/>
    </source>
</evidence>
<name>A0A0M0J7X6_9EUKA</name>
<dbReference type="SMART" id="SM00054">
    <property type="entry name" value="EFh"/>
    <property type="match status" value="7"/>
</dbReference>
<protein>
    <submittedName>
        <fullName evidence="6">Flagellar calcium-binding protein</fullName>
    </submittedName>
</protein>
<dbReference type="OrthoDB" id="26525at2759"/>
<keyword evidence="7" id="KW-1185">Reference proteome</keyword>
<feature type="domain" description="EF-hand" evidence="5">
    <location>
        <begin position="395"/>
        <end position="430"/>
    </location>
</feature>
<keyword evidence="6" id="KW-0966">Cell projection</keyword>
<evidence type="ECO:0000256" key="1">
    <source>
        <dbReference type="ARBA" id="ARBA00005727"/>
    </source>
</evidence>
<dbReference type="InterPro" id="IPR018247">
    <property type="entry name" value="EF_Hand_1_Ca_BS"/>
</dbReference>